<feature type="transmembrane region" description="Helical" evidence="11">
    <location>
        <begin position="762"/>
        <end position="783"/>
    </location>
</feature>
<comment type="subcellular location">
    <subcellularLocation>
        <location evidence="1">Endomembrane system</location>
        <topology evidence="1">Multi-pass membrane protein</topology>
    </subcellularLocation>
</comment>
<dbReference type="STRING" id="39946.A2YER1"/>
<keyword evidence="6 11" id="KW-0472">Membrane</keyword>
<dbReference type="InterPro" id="IPR005150">
    <property type="entry name" value="Cellulose_synth"/>
</dbReference>
<keyword evidence="3" id="KW-0808">Transferase</keyword>
<dbReference type="FunFam" id="3.90.550.10:FF:000387">
    <property type="entry name" value="Putative cellulose synthase A catalytic subunit 11 [UDP-forming]"/>
    <property type="match status" value="1"/>
</dbReference>
<feature type="binding site" evidence="9">
    <location>
        <position position="334"/>
    </location>
    <ligand>
        <name>Mn(2+)</name>
        <dbReference type="ChEBI" id="CHEBI:29035"/>
    </ligand>
</feature>
<dbReference type="GO" id="GO:0030244">
    <property type="term" value="P:cellulose biosynthetic process"/>
    <property type="evidence" value="ECO:0007669"/>
    <property type="project" value="InterPro"/>
</dbReference>
<feature type="transmembrane region" description="Helical" evidence="11">
    <location>
        <begin position="700"/>
        <end position="726"/>
    </location>
</feature>
<keyword evidence="13" id="KW-1185">Reference proteome</keyword>
<evidence type="ECO:0000256" key="10">
    <source>
        <dbReference type="SAM" id="MobiDB-lite"/>
    </source>
</evidence>
<dbReference type="GO" id="GO:0071555">
    <property type="term" value="P:cell wall organization"/>
    <property type="evidence" value="ECO:0007669"/>
    <property type="project" value="UniProtKB-KW"/>
</dbReference>
<keyword evidence="5 11" id="KW-1133">Transmembrane helix</keyword>
<dbReference type="GO" id="GO:0012505">
    <property type="term" value="C:endomembrane system"/>
    <property type="evidence" value="ECO:0007669"/>
    <property type="project" value="UniProtKB-SubCell"/>
</dbReference>
<feature type="binding site" evidence="8">
    <location>
        <position position="139"/>
    </location>
    <ligand>
        <name>UDP-alpha-D-glucose</name>
        <dbReference type="ChEBI" id="CHEBI:58885"/>
    </ligand>
</feature>
<keyword evidence="7" id="KW-0961">Cell wall biogenesis/degradation</keyword>
<sequence length="864" mass="93692">MDGESPEIMPVECPDPEPASSESGDDHDIPEPLSSRLSVPSGELNMYRAAVALRLVLIAAFFRYRVTRPVADAHALWVTSVACELWLAASWLIAQLPKLSPANRVTYLDRLASRYEKGGEASRLAGVDVFVAAADAAREPPLATANTVLSVLAADYPAGGVACYVHDDGADMLVFESLFEAAGFARRWIPFCRRHGVEPRAPELYFARGVDYLRDRAAPSFVKDRRAMKREYEEFKVRMNHLAARARKVPEEGWIMSDGTPWPGNNSRDHPAMIQVLLGHPGDRDVDGGELPRLFYVSREKRPGFRHHGKAGAMNALLRVSAVLTNGAYVLNLDCDHCVNNSSALREAMCFMMDPVAGNRTCFVQFALRDSGGGGGGGDSVFFDIEMKCLDGIQGPVYVGSGCCFSRKALYGFEPAAAADDGDDMDTAADWRRMCCFGRGKRMNAMRRSMSAVSLLDSEDDSDEQEEEEAAGRRRRLRAYRAALERHFGQSPAFIASAFEEQGRRRGGDGGSPDATVAPARSLLKEAIHVVSCAFEERTRWGKEIGWMYGGGVATGFRMHARGWSSAYCSPARPAFRRYARASPADVLAGASRRAVAAMGILLSRRHSPVWAGRRLGLLQRLGYVARAAYPLASLPLTVYCALPAVCLLTGKSTFPSDVSYYDGVLLILLLFSVAASVALELRWSRVPLRAWWRDEKLWMVTATSASLAAVFQGILSACTGIDVAFSTETAASPPKRPAAGNDDGEEEAALASEITMRWTNLLVAPTSVVVANLAGVVAAVAYGVDHGYYQSWGALGAKLALAGWVVAHLQGFLRGLLAPRDRAPPTIAVLWSVVFVSVASLLWVHAASFSAPTAAPTTEQPIL</sequence>
<dbReference type="HOGENOM" id="CLU_001418_3_0_1"/>
<dbReference type="Pfam" id="PF03552">
    <property type="entry name" value="Cellulose_synt"/>
    <property type="match status" value="1"/>
</dbReference>
<feature type="region of interest" description="Disordered" evidence="10">
    <location>
        <begin position="1"/>
        <end position="36"/>
    </location>
</feature>
<feature type="binding site" evidence="8">
    <location>
        <position position="168"/>
    </location>
    <ligand>
        <name>UDP-alpha-D-glucose</name>
        <dbReference type="ChEBI" id="CHEBI:58885"/>
    </ligand>
</feature>
<organism evidence="12 13">
    <name type="scientific">Oryza sativa subsp. indica</name>
    <name type="common">Rice</name>
    <dbReference type="NCBI Taxonomy" id="39946"/>
    <lineage>
        <taxon>Eukaryota</taxon>
        <taxon>Viridiplantae</taxon>
        <taxon>Streptophyta</taxon>
        <taxon>Embryophyta</taxon>
        <taxon>Tracheophyta</taxon>
        <taxon>Spermatophyta</taxon>
        <taxon>Magnoliopsida</taxon>
        <taxon>Liliopsida</taxon>
        <taxon>Poales</taxon>
        <taxon>Poaceae</taxon>
        <taxon>BOP clade</taxon>
        <taxon>Oryzoideae</taxon>
        <taxon>Oryzeae</taxon>
        <taxon>Oryzinae</taxon>
        <taxon>Oryza</taxon>
        <taxon>Oryza sativa</taxon>
    </lineage>
</organism>
<name>A2YER1_ORYSI</name>
<dbReference type="Gramene" id="BGIOSGA023214-TA">
    <property type="protein sequence ID" value="BGIOSGA023214-PA"/>
    <property type="gene ID" value="BGIOSGA023214"/>
</dbReference>
<evidence type="ECO:0000313" key="12">
    <source>
        <dbReference type="EMBL" id="EAZ01572.1"/>
    </source>
</evidence>
<evidence type="ECO:0000256" key="3">
    <source>
        <dbReference type="ARBA" id="ARBA00022679"/>
    </source>
</evidence>
<feature type="binding site" evidence="9">
    <location>
        <position position="310"/>
    </location>
    <ligand>
        <name>Mn(2+)</name>
        <dbReference type="ChEBI" id="CHEBI:29035"/>
    </ligand>
</feature>
<evidence type="ECO:0000256" key="1">
    <source>
        <dbReference type="ARBA" id="ARBA00004127"/>
    </source>
</evidence>
<dbReference type="Proteomes" id="UP000007015">
    <property type="component" value="Chromosome 6"/>
</dbReference>
<reference evidence="12 13" key="1">
    <citation type="journal article" date="2005" name="PLoS Biol.">
        <title>The genomes of Oryza sativa: a history of duplications.</title>
        <authorList>
            <person name="Yu J."/>
            <person name="Wang J."/>
            <person name="Lin W."/>
            <person name="Li S."/>
            <person name="Li H."/>
            <person name="Zhou J."/>
            <person name="Ni P."/>
            <person name="Dong W."/>
            <person name="Hu S."/>
            <person name="Zeng C."/>
            <person name="Zhang J."/>
            <person name="Zhang Y."/>
            <person name="Li R."/>
            <person name="Xu Z."/>
            <person name="Li S."/>
            <person name="Li X."/>
            <person name="Zheng H."/>
            <person name="Cong L."/>
            <person name="Lin L."/>
            <person name="Yin J."/>
            <person name="Geng J."/>
            <person name="Li G."/>
            <person name="Shi J."/>
            <person name="Liu J."/>
            <person name="Lv H."/>
            <person name="Li J."/>
            <person name="Wang J."/>
            <person name="Deng Y."/>
            <person name="Ran L."/>
            <person name="Shi X."/>
            <person name="Wang X."/>
            <person name="Wu Q."/>
            <person name="Li C."/>
            <person name="Ren X."/>
            <person name="Wang J."/>
            <person name="Wang X."/>
            <person name="Li D."/>
            <person name="Liu D."/>
            <person name="Zhang X."/>
            <person name="Ji Z."/>
            <person name="Zhao W."/>
            <person name="Sun Y."/>
            <person name="Zhang Z."/>
            <person name="Bao J."/>
            <person name="Han Y."/>
            <person name="Dong L."/>
            <person name="Ji J."/>
            <person name="Chen P."/>
            <person name="Wu S."/>
            <person name="Liu J."/>
            <person name="Xiao Y."/>
            <person name="Bu D."/>
            <person name="Tan J."/>
            <person name="Yang L."/>
            <person name="Ye C."/>
            <person name="Zhang J."/>
            <person name="Xu J."/>
            <person name="Zhou Y."/>
            <person name="Yu Y."/>
            <person name="Zhang B."/>
            <person name="Zhuang S."/>
            <person name="Wei H."/>
            <person name="Liu B."/>
            <person name="Lei M."/>
            <person name="Yu H."/>
            <person name="Li Y."/>
            <person name="Xu H."/>
            <person name="Wei S."/>
            <person name="He X."/>
            <person name="Fang L."/>
            <person name="Zhang Z."/>
            <person name="Zhang Y."/>
            <person name="Huang X."/>
            <person name="Su Z."/>
            <person name="Tong W."/>
            <person name="Li J."/>
            <person name="Tong Z."/>
            <person name="Li S."/>
            <person name="Ye J."/>
            <person name="Wang L."/>
            <person name="Fang L."/>
            <person name="Lei T."/>
            <person name="Chen C."/>
            <person name="Chen H."/>
            <person name="Xu Z."/>
            <person name="Li H."/>
            <person name="Huang H."/>
            <person name="Zhang F."/>
            <person name="Xu H."/>
            <person name="Li N."/>
            <person name="Zhao C."/>
            <person name="Li S."/>
            <person name="Dong L."/>
            <person name="Huang Y."/>
            <person name="Li L."/>
            <person name="Xi Y."/>
            <person name="Qi Q."/>
            <person name="Li W."/>
            <person name="Zhang B."/>
            <person name="Hu W."/>
            <person name="Zhang Y."/>
            <person name="Tian X."/>
            <person name="Jiao Y."/>
            <person name="Liang X."/>
            <person name="Jin J."/>
            <person name="Gao L."/>
            <person name="Zheng W."/>
            <person name="Hao B."/>
            <person name="Liu S."/>
            <person name="Wang W."/>
            <person name="Yuan L."/>
            <person name="Cao M."/>
            <person name="McDermott J."/>
            <person name="Samudrala R."/>
            <person name="Wang J."/>
            <person name="Wong G.K."/>
            <person name="Yang H."/>
        </authorList>
    </citation>
    <scope>NUCLEOTIDE SEQUENCE [LARGE SCALE GENOMIC DNA]</scope>
    <source>
        <strain evidence="13">cv. 93-11</strain>
    </source>
</reference>
<keyword evidence="4 11" id="KW-0812">Transmembrane</keyword>
<dbReference type="SUPFAM" id="SSF53448">
    <property type="entry name" value="Nucleotide-diphospho-sugar transferases"/>
    <property type="match status" value="1"/>
</dbReference>
<dbReference type="PANTHER" id="PTHR13301">
    <property type="entry name" value="X-BOX TRANSCRIPTION FACTOR-RELATED"/>
    <property type="match status" value="1"/>
</dbReference>
<dbReference type="GO" id="GO:0016760">
    <property type="term" value="F:cellulose synthase (UDP-forming) activity"/>
    <property type="evidence" value="ECO:0007669"/>
    <property type="project" value="InterPro"/>
</dbReference>
<proteinExistence type="predicted"/>
<dbReference type="InterPro" id="IPR029044">
    <property type="entry name" value="Nucleotide-diphossugar_trans"/>
</dbReference>
<evidence type="ECO:0000313" key="13">
    <source>
        <dbReference type="Proteomes" id="UP000007015"/>
    </source>
</evidence>
<feature type="transmembrane region" description="Helical" evidence="11">
    <location>
        <begin position="829"/>
        <end position="847"/>
    </location>
</feature>
<dbReference type="Gene3D" id="3.90.550.10">
    <property type="entry name" value="Spore Coat Polysaccharide Biosynthesis Protein SpsA, Chain A"/>
    <property type="match status" value="1"/>
</dbReference>
<dbReference type="GO" id="GO:0016020">
    <property type="term" value="C:membrane"/>
    <property type="evidence" value="ECO:0007669"/>
    <property type="project" value="InterPro"/>
</dbReference>
<evidence type="ECO:0000256" key="9">
    <source>
        <dbReference type="PIRSR" id="PIRSR605150-3"/>
    </source>
</evidence>
<evidence type="ECO:0000256" key="11">
    <source>
        <dbReference type="SAM" id="Phobius"/>
    </source>
</evidence>
<feature type="transmembrane region" description="Helical" evidence="11">
    <location>
        <begin position="789"/>
        <end position="808"/>
    </location>
</feature>
<accession>A2YER1</accession>
<keyword evidence="2" id="KW-0328">Glycosyltransferase</keyword>
<evidence type="ECO:0000256" key="6">
    <source>
        <dbReference type="ARBA" id="ARBA00023136"/>
    </source>
</evidence>
<evidence type="ECO:0000256" key="7">
    <source>
        <dbReference type="ARBA" id="ARBA00023316"/>
    </source>
</evidence>
<gene>
    <name evidence="12" type="ORF">OsI_23605</name>
</gene>
<feature type="transmembrane region" description="Helical" evidence="11">
    <location>
        <begin position="628"/>
        <end position="649"/>
    </location>
</feature>
<feature type="transmembrane region" description="Helical" evidence="11">
    <location>
        <begin position="661"/>
        <end position="680"/>
    </location>
</feature>
<dbReference type="GO" id="GO:0071669">
    <property type="term" value="P:plant-type cell wall organization or biogenesis"/>
    <property type="evidence" value="ECO:0007669"/>
    <property type="project" value="UniProtKB-ARBA"/>
</dbReference>
<evidence type="ECO:0000256" key="4">
    <source>
        <dbReference type="ARBA" id="ARBA00022692"/>
    </source>
</evidence>
<protein>
    <submittedName>
        <fullName evidence="12">Uncharacterized protein</fullName>
    </submittedName>
</protein>
<dbReference type="AlphaFoldDB" id="A2YER1"/>
<evidence type="ECO:0000256" key="2">
    <source>
        <dbReference type="ARBA" id="ARBA00022676"/>
    </source>
</evidence>
<dbReference type="EMBL" id="CM000131">
    <property type="protein sequence ID" value="EAZ01572.1"/>
    <property type="molecule type" value="Genomic_DNA"/>
</dbReference>
<dbReference type="OMA" id="WWRDEKL"/>
<evidence type="ECO:0000256" key="8">
    <source>
        <dbReference type="PIRSR" id="PIRSR605150-2"/>
    </source>
</evidence>
<evidence type="ECO:0000256" key="5">
    <source>
        <dbReference type="ARBA" id="ARBA00022989"/>
    </source>
</evidence>